<dbReference type="EMBL" id="JAAOXG010000031">
    <property type="protein sequence ID" value="NNJ31116.1"/>
    <property type="molecule type" value="Genomic_DNA"/>
</dbReference>
<dbReference type="InterPro" id="IPR017259">
    <property type="entry name" value="UCP037672"/>
</dbReference>
<proteinExistence type="predicted"/>
<accession>A0ABX1VV45</accession>
<keyword evidence="1" id="KW-1133">Transmembrane helix</keyword>
<evidence type="ECO:0000256" key="1">
    <source>
        <dbReference type="SAM" id="Phobius"/>
    </source>
</evidence>
<reference evidence="2 3" key="1">
    <citation type="submission" date="2020-03" db="EMBL/GenBank/DDBJ databases">
        <title>Genome Sequence of industrial isolate, B5A.</title>
        <authorList>
            <person name="Sharma S."/>
            <person name="Patil P.B."/>
            <person name="Korpole S."/>
        </authorList>
    </citation>
    <scope>NUCLEOTIDE SEQUENCE [LARGE SCALE GENOMIC DNA]</scope>
    <source>
        <strain evidence="2 3">PI-S10-B5A</strain>
    </source>
</reference>
<evidence type="ECO:0000313" key="2">
    <source>
        <dbReference type="EMBL" id="NNJ31116.1"/>
    </source>
</evidence>
<name>A0ABX1VV45_9FIRM</name>
<keyword evidence="1" id="KW-0812">Transmembrane</keyword>
<evidence type="ECO:0000313" key="3">
    <source>
        <dbReference type="Proteomes" id="UP000539052"/>
    </source>
</evidence>
<comment type="caution">
    <text evidence="2">The sequence shown here is derived from an EMBL/GenBank/DDBJ whole genome shotgun (WGS) entry which is preliminary data.</text>
</comment>
<dbReference type="RefSeq" id="WP_018307466.1">
    <property type="nucleotide sequence ID" value="NZ_JAAOXG010000031.1"/>
</dbReference>
<dbReference type="Proteomes" id="UP000539052">
    <property type="component" value="Unassembled WGS sequence"/>
</dbReference>
<feature type="transmembrane region" description="Helical" evidence="1">
    <location>
        <begin position="74"/>
        <end position="94"/>
    </location>
</feature>
<feature type="transmembrane region" description="Helical" evidence="1">
    <location>
        <begin position="6"/>
        <end position="28"/>
    </location>
</feature>
<gene>
    <name evidence="2" type="ORF">G9470_15105</name>
</gene>
<organism evidence="2 3">
    <name type="scientific">Lacrimispora defluvii</name>
    <dbReference type="NCBI Taxonomy" id="2719233"/>
    <lineage>
        <taxon>Bacteria</taxon>
        <taxon>Bacillati</taxon>
        <taxon>Bacillota</taxon>
        <taxon>Clostridia</taxon>
        <taxon>Lachnospirales</taxon>
        <taxon>Lachnospiraceae</taxon>
        <taxon>Lacrimispora</taxon>
    </lineage>
</organism>
<protein>
    <submittedName>
        <fullName evidence="2">DUF3784 domain-containing protein</fullName>
    </submittedName>
</protein>
<dbReference type="Pfam" id="PF12650">
    <property type="entry name" value="DUF3784"/>
    <property type="match status" value="1"/>
</dbReference>
<keyword evidence="1" id="KW-0472">Membrane</keyword>
<keyword evidence="3" id="KW-1185">Reference proteome</keyword>
<sequence length="106" mass="11879">MNLNCIVFGLIFLVVGIVFFIGVGPNWIKAWRDMPKEEKNKIHMDELSKNIGCVFLVASGIFLISGFNPGFKNAAFVWCMIAWFVLTGIDVAFITKSNRYKADAAK</sequence>
<feature type="transmembrane region" description="Helical" evidence="1">
    <location>
        <begin position="49"/>
        <end position="68"/>
    </location>
</feature>